<feature type="transmembrane region" description="Helical" evidence="1">
    <location>
        <begin position="61"/>
        <end position="80"/>
    </location>
</feature>
<dbReference type="AlphaFoldDB" id="A0A1W2F034"/>
<reference evidence="2 3" key="1">
    <citation type="submission" date="2017-04" db="EMBL/GenBank/DDBJ databases">
        <authorList>
            <person name="Afonso C.L."/>
            <person name="Miller P.J."/>
            <person name="Scott M.A."/>
            <person name="Spackman E."/>
            <person name="Goraichik I."/>
            <person name="Dimitrov K.M."/>
            <person name="Suarez D.L."/>
            <person name="Swayne D.E."/>
        </authorList>
    </citation>
    <scope>NUCLEOTIDE SEQUENCE [LARGE SCALE GENOMIC DNA]</scope>
    <source>
        <strain evidence="2 3">DSM 5090</strain>
    </source>
</reference>
<keyword evidence="1" id="KW-0812">Transmembrane</keyword>
<accession>A0A1W2F034</accession>
<keyword evidence="1" id="KW-0472">Membrane</keyword>
<evidence type="ECO:0000313" key="3">
    <source>
        <dbReference type="Proteomes" id="UP000192738"/>
    </source>
</evidence>
<gene>
    <name evidence="2" type="ORF">SAMN04488500_1379</name>
</gene>
<keyword evidence="1" id="KW-1133">Transmembrane helix</keyword>
<dbReference type="EMBL" id="FWXI01000037">
    <property type="protein sequence ID" value="SMD15295.1"/>
    <property type="molecule type" value="Genomic_DNA"/>
</dbReference>
<feature type="transmembrane region" description="Helical" evidence="1">
    <location>
        <begin position="34"/>
        <end position="55"/>
    </location>
</feature>
<sequence>MMSNQAILWSTIIIPWLSLFLMPRKDVKRFMPAGLFTTFLSVIVSEVGVANGWWYFRETTYPLAIFSSFTYGLYHSLYFIKQVIANRRIPYIQLFYLLSPSTCSSPVHQ</sequence>
<dbReference type="Proteomes" id="UP000192738">
    <property type="component" value="Unassembled WGS sequence"/>
</dbReference>
<evidence type="ECO:0000256" key="1">
    <source>
        <dbReference type="SAM" id="Phobius"/>
    </source>
</evidence>
<name>A0A1W2F034_9FIRM</name>
<proteinExistence type="predicted"/>
<keyword evidence="3" id="KW-1185">Reference proteome</keyword>
<protein>
    <submittedName>
        <fullName evidence="2">Uncharacterized protein</fullName>
    </submittedName>
</protein>
<feature type="transmembrane region" description="Helical" evidence="1">
    <location>
        <begin position="6"/>
        <end position="22"/>
    </location>
</feature>
<dbReference type="RefSeq" id="WP_176215666.1">
    <property type="nucleotide sequence ID" value="NZ_CP155572.1"/>
</dbReference>
<organism evidence="2 3">
    <name type="scientific">Sporomusa malonica</name>
    <dbReference type="NCBI Taxonomy" id="112901"/>
    <lineage>
        <taxon>Bacteria</taxon>
        <taxon>Bacillati</taxon>
        <taxon>Bacillota</taxon>
        <taxon>Negativicutes</taxon>
        <taxon>Selenomonadales</taxon>
        <taxon>Sporomusaceae</taxon>
        <taxon>Sporomusa</taxon>
    </lineage>
</organism>
<evidence type="ECO:0000313" key="2">
    <source>
        <dbReference type="EMBL" id="SMD15295.1"/>
    </source>
</evidence>